<gene>
    <name evidence="7" type="ORF">FXF49_01860</name>
</gene>
<evidence type="ECO:0000256" key="2">
    <source>
        <dbReference type="ARBA" id="ARBA00022692"/>
    </source>
</evidence>
<reference evidence="7 8" key="1">
    <citation type="submission" date="2019-08" db="EMBL/GenBank/DDBJ databases">
        <title>Genomic characterization of a novel candidate phylum (ARYD3) from a high temperature, high salinity tertiary oil reservoir in north central Oklahoma, USA.</title>
        <authorList>
            <person name="Youssef N.H."/>
            <person name="Yadav A."/>
            <person name="Elshahed M.S."/>
        </authorList>
    </citation>
    <scope>NUCLEOTIDE SEQUENCE [LARGE SCALE GENOMIC DNA]</scope>
    <source>
        <strain evidence="7">ARYD1</strain>
    </source>
</reference>
<evidence type="ECO:0000259" key="6">
    <source>
        <dbReference type="Pfam" id="PF00999"/>
    </source>
</evidence>
<dbReference type="Gene3D" id="1.20.1530.20">
    <property type="match status" value="1"/>
</dbReference>
<comment type="subcellular location">
    <subcellularLocation>
        <location evidence="1">Membrane</location>
        <topology evidence="1">Multi-pass membrane protein</topology>
    </subcellularLocation>
</comment>
<dbReference type="EMBL" id="VSIV01000052">
    <property type="protein sequence ID" value="TYB34808.1"/>
    <property type="molecule type" value="Genomic_DNA"/>
</dbReference>
<organism evidence="7 8">
    <name type="scientific">Flexistipes sinusarabici</name>
    <dbReference type="NCBI Taxonomy" id="2352"/>
    <lineage>
        <taxon>Bacteria</taxon>
        <taxon>Pseudomonadati</taxon>
        <taxon>Deferribacterota</taxon>
        <taxon>Deferribacteres</taxon>
        <taxon>Deferribacterales</taxon>
        <taxon>Flexistipitaceae</taxon>
        <taxon>Flexistipes</taxon>
    </lineage>
</organism>
<dbReference type="GO" id="GO:0015297">
    <property type="term" value="F:antiporter activity"/>
    <property type="evidence" value="ECO:0007669"/>
    <property type="project" value="InterPro"/>
</dbReference>
<evidence type="ECO:0000256" key="4">
    <source>
        <dbReference type="ARBA" id="ARBA00023136"/>
    </source>
</evidence>
<proteinExistence type="predicted"/>
<keyword evidence="4 5" id="KW-0472">Membrane</keyword>
<sequence>IPIFFIYVGLNFETSLLMDFTVVKYALLLCLLIITVRVLAGFVFLFGAYRLNNIPVFPFSTSFSLTLLIAAAKLGENLGVFSKDISGGVVLASIISALVFPLFFRLIIKKLVV</sequence>
<comment type="caution">
    <text evidence="7">The sequence shown here is derived from an EMBL/GenBank/DDBJ whole genome shotgun (WGS) entry which is preliminary data.</text>
</comment>
<evidence type="ECO:0000256" key="3">
    <source>
        <dbReference type="ARBA" id="ARBA00022989"/>
    </source>
</evidence>
<feature type="transmembrane region" description="Helical" evidence="5">
    <location>
        <begin position="56"/>
        <end position="75"/>
    </location>
</feature>
<protein>
    <recommendedName>
        <fullName evidence="6">Cation/H+ exchanger transmembrane domain-containing protein</fullName>
    </recommendedName>
</protein>
<dbReference type="Pfam" id="PF00999">
    <property type="entry name" value="Na_H_Exchanger"/>
    <property type="match status" value="1"/>
</dbReference>
<keyword evidence="2 5" id="KW-0812">Transmembrane</keyword>
<dbReference type="GO" id="GO:0016020">
    <property type="term" value="C:membrane"/>
    <property type="evidence" value="ECO:0007669"/>
    <property type="project" value="UniProtKB-SubCell"/>
</dbReference>
<dbReference type="AlphaFoldDB" id="A0A5D0MSI3"/>
<dbReference type="GO" id="GO:1902600">
    <property type="term" value="P:proton transmembrane transport"/>
    <property type="evidence" value="ECO:0007669"/>
    <property type="project" value="InterPro"/>
</dbReference>
<feature type="non-terminal residue" evidence="7">
    <location>
        <position position="1"/>
    </location>
</feature>
<feature type="domain" description="Cation/H+ exchanger transmembrane" evidence="6">
    <location>
        <begin position="1"/>
        <end position="108"/>
    </location>
</feature>
<name>A0A5D0MSI3_FLESI</name>
<feature type="transmembrane region" description="Helical" evidence="5">
    <location>
        <begin position="87"/>
        <end position="108"/>
    </location>
</feature>
<evidence type="ECO:0000313" key="8">
    <source>
        <dbReference type="Proteomes" id="UP000323337"/>
    </source>
</evidence>
<dbReference type="InterPro" id="IPR006153">
    <property type="entry name" value="Cation/H_exchanger_TM"/>
</dbReference>
<evidence type="ECO:0000256" key="1">
    <source>
        <dbReference type="ARBA" id="ARBA00004141"/>
    </source>
</evidence>
<evidence type="ECO:0000256" key="5">
    <source>
        <dbReference type="SAM" id="Phobius"/>
    </source>
</evidence>
<dbReference type="RefSeq" id="WP_303700219.1">
    <property type="nucleotide sequence ID" value="NZ_VSIV01000052.1"/>
</dbReference>
<keyword evidence="3 5" id="KW-1133">Transmembrane helix</keyword>
<feature type="transmembrane region" description="Helical" evidence="5">
    <location>
        <begin position="25"/>
        <end position="49"/>
    </location>
</feature>
<dbReference type="InterPro" id="IPR038770">
    <property type="entry name" value="Na+/solute_symporter_sf"/>
</dbReference>
<accession>A0A5D0MSI3</accession>
<dbReference type="Proteomes" id="UP000323337">
    <property type="component" value="Unassembled WGS sequence"/>
</dbReference>
<evidence type="ECO:0000313" key="7">
    <source>
        <dbReference type="EMBL" id="TYB34808.1"/>
    </source>
</evidence>